<dbReference type="GO" id="GO:0005840">
    <property type="term" value="C:ribosome"/>
    <property type="evidence" value="ECO:0007669"/>
    <property type="project" value="UniProtKB-KW"/>
</dbReference>
<reference evidence="4" key="1">
    <citation type="submission" date="2021-01" db="EMBL/GenBank/DDBJ databases">
        <authorList>
            <person name="Corre E."/>
            <person name="Pelletier E."/>
            <person name="Niang G."/>
            <person name="Scheremetjew M."/>
            <person name="Finn R."/>
            <person name="Kale V."/>
            <person name="Holt S."/>
            <person name="Cochrane G."/>
            <person name="Meng A."/>
            <person name="Brown T."/>
            <person name="Cohen L."/>
        </authorList>
    </citation>
    <scope>NUCLEOTIDE SEQUENCE</scope>
    <source>
        <strain evidence="4">Ras09</strain>
    </source>
</reference>
<keyword evidence="2" id="KW-0689">Ribosomal protein</keyword>
<organism evidence="4">
    <name type="scientific">Strombidium rassoulzadegani</name>
    <dbReference type="NCBI Taxonomy" id="1082188"/>
    <lineage>
        <taxon>Eukaryota</taxon>
        <taxon>Sar</taxon>
        <taxon>Alveolata</taxon>
        <taxon>Ciliophora</taxon>
        <taxon>Intramacronucleata</taxon>
        <taxon>Spirotrichea</taxon>
        <taxon>Oligotrichia</taxon>
        <taxon>Strombidiidae</taxon>
        <taxon>Strombidium</taxon>
    </lineage>
</organism>
<accession>A0A7S3FVZ4</accession>
<name>A0A7S3FVZ4_9SPIT</name>
<dbReference type="InterPro" id="IPR036948">
    <property type="entry name" value="Ribosomal_eL21_sf"/>
</dbReference>
<dbReference type="InterPro" id="IPR001147">
    <property type="entry name" value="Ribosomal_eL21"/>
</dbReference>
<dbReference type="GO" id="GO:1990904">
    <property type="term" value="C:ribonucleoprotein complex"/>
    <property type="evidence" value="ECO:0007669"/>
    <property type="project" value="UniProtKB-KW"/>
</dbReference>
<dbReference type="PANTHER" id="PTHR20981">
    <property type="entry name" value="60S RIBOSOMAL PROTEIN L21"/>
    <property type="match status" value="1"/>
</dbReference>
<dbReference type="AlphaFoldDB" id="A0A7S3FVZ4"/>
<dbReference type="PROSITE" id="PS01171">
    <property type="entry name" value="RIBOSOMAL_L21E"/>
    <property type="match status" value="1"/>
</dbReference>
<evidence type="ECO:0000256" key="1">
    <source>
        <dbReference type="ARBA" id="ARBA00008427"/>
    </source>
</evidence>
<dbReference type="EMBL" id="HBIA01011334">
    <property type="protein sequence ID" value="CAE0233935.1"/>
    <property type="molecule type" value="Transcribed_RNA"/>
</dbReference>
<evidence type="ECO:0000256" key="3">
    <source>
        <dbReference type="ARBA" id="ARBA00023274"/>
    </source>
</evidence>
<dbReference type="Gene3D" id="6.10.250.3260">
    <property type="match status" value="1"/>
</dbReference>
<dbReference type="SUPFAM" id="SSF50104">
    <property type="entry name" value="Translation proteins SH3-like domain"/>
    <property type="match status" value="1"/>
</dbReference>
<dbReference type="Pfam" id="PF01157">
    <property type="entry name" value="Ribosomal_L21e"/>
    <property type="match status" value="1"/>
</dbReference>
<dbReference type="GO" id="GO:0003735">
    <property type="term" value="F:structural constituent of ribosome"/>
    <property type="evidence" value="ECO:0007669"/>
    <property type="project" value="InterPro"/>
</dbReference>
<dbReference type="FunFam" id="2.30.30.70:FF:000001">
    <property type="entry name" value="60S ribosomal protein L21"/>
    <property type="match status" value="1"/>
</dbReference>
<keyword evidence="3" id="KW-0687">Ribonucleoprotein</keyword>
<gene>
    <name evidence="4" type="ORF">SRAS04492_LOCUS5737</name>
</gene>
<evidence type="ECO:0000313" key="4">
    <source>
        <dbReference type="EMBL" id="CAE0233935.1"/>
    </source>
</evidence>
<dbReference type="InterPro" id="IPR018259">
    <property type="entry name" value="Ribosomal_eL21_CS"/>
</dbReference>
<dbReference type="FunFam" id="6.10.250.3260:FF:000002">
    <property type="entry name" value="60S ribosomal protein L21"/>
    <property type="match status" value="1"/>
</dbReference>
<evidence type="ECO:0000256" key="2">
    <source>
        <dbReference type="ARBA" id="ARBA00022980"/>
    </source>
</evidence>
<protein>
    <recommendedName>
        <fullName evidence="5">60S ribosomal protein L21</fullName>
    </recommendedName>
</protein>
<evidence type="ECO:0008006" key="5">
    <source>
        <dbReference type="Google" id="ProtNLM"/>
    </source>
</evidence>
<comment type="similarity">
    <text evidence="1">Belongs to the eukaryotic ribosomal protein eL21 family.</text>
</comment>
<sequence>MPHSFGVRARTRDLFAKPYKKHGAVPFSKYFTTYKTGDYVDVIADGSIHKGMPHKFYHGKTGRVFNVNAHAVGVIVNKLHNGRIIPKRIHVRIEHVRKSRSREAFVERIKKNDELKRQAKKDGKKIVTKREAVGPSDAHVVSGKDVKYMNPLKFRELY</sequence>
<proteinExistence type="inferred from homology"/>
<dbReference type="InterPro" id="IPR008991">
    <property type="entry name" value="Translation_prot_SH3-like_sf"/>
</dbReference>
<dbReference type="GO" id="GO:0006412">
    <property type="term" value="P:translation"/>
    <property type="evidence" value="ECO:0007669"/>
    <property type="project" value="InterPro"/>
</dbReference>
<dbReference type="Gene3D" id="2.30.30.70">
    <property type="entry name" value="Ribosomal protein L21"/>
    <property type="match status" value="1"/>
</dbReference>